<dbReference type="EMBL" id="ADAS02000091">
    <property type="protein sequence ID" value="OAV90920.1"/>
    <property type="molecule type" value="Genomic_DNA"/>
</dbReference>
<organism evidence="3">
    <name type="scientific">Puccinia triticina (isolate 1-1 / race 1 (BBBD))</name>
    <name type="common">Brown leaf rust fungus</name>
    <dbReference type="NCBI Taxonomy" id="630390"/>
    <lineage>
        <taxon>Eukaryota</taxon>
        <taxon>Fungi</taxon>
        <taxon>Dikarya</taxon>
        <taxon>Basidiomycota</taxon>
        <taxon>Pucciniomycotina</taxon>
        <taxon>Pucciniomycetes</taxon>
        <taxon>Pucciniales</taxon>
        <taxon>Pucciniaceae</taxon>
        <taxon>Puccinia</taxon>
    </lineage>
</organism>
<accession>A0A180GE12</accession>
<dbReference type="Pfam" id="PF14223">
    <property type="entry name" value="Retrotran_gag_2"/>
    <property type="match status" value="1"/>
</dbReference>
<reference evidence="4" key="4">
    <citation type="submission" date="2025-05" db="UniProtKB">
        <authorList>
            <consortium name="EnsemblFungi"/>
        </authorList>
    </citation>
    <scope>IDENTIFICATION</scope>
    <source>
        <strain evidence="4">isolate 1-1 / race 1 (BBBD)</strain>
    </source>
</reference>
<evidence type="ECO:0000313" key="5">
    <source>
        <dbReference type="Proteomes" id="UP000005240"/>
    </source>
</evidence>
<dbReference type="Pfam" id="PF22936">
    <property type="entry name" value="Pol_BBD"/>
    <property type="match status" value="1"/>
</dbReference>
<reference evidence="4 5" key="3">
    <citation type="journal article" date="2017" name="G3 (Bethesda)">
        <title>Comparative analysis highlights variable genome content of wheat rusts and divergence of the mating loci.</title>
        <authorList>
            <person name="Cuomo C.A."/>
            <person name="Bakkeren G."/>
            <person name="Khalil H.B."/>
            <person name="Panwar V."/>
            <person name="Joly D."/>
            <person name="Linning R."/>
            <person name="Sakthikumar S."/>
            <person name="Song X."/>
            <person name="Adiconis X."/>
            <person name="Fan L."/>
            <person name="Goldberg J.M."/>
            <person name="Levin J.Z."/>
            <person name="Young S."/>
            <person name="Zeng Q."/>
            <person name="Anikster Y."/>
            <person name="Bruce M."/>
            <person name="Wang M."/>
            <person name="Yin C."/>
            <person name="McCallum B."/>
            <person name="Szabo L.J."/>
            <person name="Hulbert S."/>
            <person name="Chen X."/>
            <person name="Fellers J.P."/>
        </authorList>
    </citation>
    <scope>NUCLEOTIDE SEQUENCE</scope>
    <source>
        <strain evidence="5">Isolate 1-1 / race 1 (BBBD)</strain>
        <strain evidence="4">isolate 1-1 / race 1 (BBBD)</strain>
    </source>
</reference>
<reference evidence="3" key="1">
    <citation type="submission" date="2009-11" db="EMBL/GenBank/DDBJ databases">
        <authorList>
            <consortium name="The Broad Institute Genome Sequencing Platform"/>
            <person name="Ward D."/>
            <person name="Feldgarden M."/>
            <person name="Earl A."/>
            <person name="Young S.K."/>
            <person name="Zeng Q."/>
            <person name="Koehrsen M."/>
            <person name="Alvarado L."/>
            <person name="Berlin A."/>
            <person name="Bochicchio J."/>
            <person name="Borenstein D."/>
            <person name="Chapman S.B."/>
            <person name="Chen Z."/>
            <person name="Engels R."/>
            <person name="Freedman E."/>
            <person name="Gellesch M."/>
            <person name="Goldberg J."/>
            <person name="Griggs A."/>
            <person name="Gujja S."/>
            <person name="Heilman E."/>
            <person name="Heiman D."/>
            <person name="Hepburn T."/>
            <person name="Howarth C."/>
            <person name="Jen D."/>
            <person name="Larson L."/>
            <person name="Lewis B."/>
            <person name="Mehta T."/>
            <person name="Park D."/>
            <person name="Pearson M."/>
            <person name="Roberts A."/>
            <person name="Saif S."/>
            <person name="Shea T."/>
            <person name="Shenoy N."/>
            <person name="Sisk P."/>
            <person name="Stolte C."/>
            <person name="Sykes S."/>
            <person name="Thomson T."/>
            <person name="Walk T."/>
            <person name="White J."/>
            <person name="Yandava C."/>
            <person name="Izard J."/>
            <person name="Baranova O.V."/>
            <person name="Blanton J.M."/>
            <person name="Tanner A.C."/>
            <person name="Dewhirst F.E."/>
            <person name="Haas B."/>
            <person name="Nusbaum C."/>
            <person name="Birren B."/>
        </authorList>
    </citation>
    <scope>NUCLEOTIDE SEQUENCE [LARGE SCALE GENOMIC DNA]</scope>
    <source>
        <strain evidence="3">1-1 BBBD Race 1</strain>
    </source>
</reference>
<dbReference type="Proteomes" id="UP000005240">
    <property type="component" value="Unassembled WGS sequence"/>
</dbReference>
<dbReference type="AlphaFoldDB" id="A0A180GE12"/>
<evidence type="ECO:0000256" key="1">
    <source>
        <dbReference type="SAM" id="MobiDB-lite"/>
    </source>
</evidence>
<sequence length="368" mass="39652">MSSKPDPETWTHPALKTTTIKRLKPPGPGSNYNEWTWFMRAHLNTTDVMANPNWARDNKAAFGAISSTIHAVHVQKVRHITTDARALWTALKEAHQDSSAGGITYFLCKLTTAQMTGNDLLTHLEDMAKTFESLSALITANALLTLDNIYSSSILTSLPSDWLACVLAMMNNPRRLLIKLCPGTLDHRPITPSIAPSAKGPDTILRSSGNRYRQKPPAKAGQTTVVDLGNDKNGEDSDYSGSDVDKPAGNAVAVVGHAANTVAIPHKDANLDSGCSNCMTPYRADVKNIKPNATPIRLADNSAVKASHHGTVVLPLATNVSIPTLVVPDLHEPLLSIAAMCDAGLTCIFQKDGVIRPNEHPKWNLGPK</sequence>
<feature type="domain" description="Retrovirus-related Pol polyprotein from transposon TNT 1-94-like beta-barrel" evidence="2">
    <location>
        <begin position="271"/>
        <end position="344"/>
    </location>
</feature>
<dbReference type="EnsemblFungi" id="PTTG_28151-t43_1">
    <property type="protein sequence ID" value="PTTG_28151-t43_1-p1"/>
    <property type="gene ID" value="PTTG_28151"/>
</dbReference>
<dbReference type="InterPro" id="IPR054722">
    <property type="entry name" value="PolX-like_BBD"/>
</dbReference>
<dbReference type="VEuPathDB" id="FungiDB:PTTG_28151"/>
<name>A0A180GE12_PUCT1</name>
<protein>
    <recommendedName>
        <fullName evidence="2">Retrovirus-related Pol polyprotein from transposon TNT 1-94-like beta-barrel domain-containing protein</fullName>
    </recommendedName>
</protein>
<dbReference type="STRING" id="630390.A0A180GE12"/>
<evidence type="ECO:0000259" key="2">
    <source>
        <dbReference type="Pfam" id="PF22936"/>
    </source>
</evidence>
<feature type="region of interest" description="Disordered" evidence="1">
    <location>
        <begin position="190"/>
        <end position="244"/>
    </location>
</feature>
<dbReference type="OrthoDB" id="413361at2759"/>
<feature type="region of interest" description="Disordered" evidence="1">
    <location>
        <begin position="1"/>
        <end position="27"/>
    </location>
</feature>
<keyword evidence="5" id="KW-1185">Reference proteome</keyword>
<proteinExistence type="predicted"/>
<reference evidence="3" key="2">
    <citation type="submission" date="2016-05" db="EMBL/GenBank/DDBJ databases">
        <title>Comparative analysis highlights variable genome content of wheat rusts and divergence of the mating loci.</title>
        <authorList>
            <person name="Cuomo C.A."/>
            <person name="Bakkeren G."/>
            <person name="Szabo L."/>
            <person name="Khalil H."/>
            <person name="Joly D."/>
            <person name="Goldberg J."/>
            <person name="Young S."/>
            <person name="Zeng Q."/>
            <person name="Fellers J."/>
        </authorList>
    </citation>
    <scope>NUCLEOTIDE SEQUENCE [LARGE SCALE GENOMIC DNA]</scope>
    <source>
        <strain evidence="3">1-1 BBBD Race 1</strain>
    </source>
</reference>
<dbReference type="PANTHER" id="PTHR33246">
    <property type="entry name" value="CCHC-TYPE DOMAIN-CONTAINING PROTEIN"/>
    <property type="match status" value="1"/>
</dbReference>
<dbReference type="PANTHER" id="PTHR33246:SF51">
    <property type="entry name" value="MYB_SANT-LIKE DOMAIN-CONTAINING PROTEIN"/>
    <property type="match status" value="1"/>
</dbReference>
<evidence type="ECO:0000313" key="3">
    <source>
        <dbReference type="EMBL" id="OAV90920.1"/>
    </source>
</evidence>
<gene>
    <name evidence="3" type="ORF">PTTG_28151</name>
</gene>
<evidence type="ECO:0000313" key="4">
    <source>
        <dbReference type="EnsemblFungi" id="PTTG_28151-t43_1-p1"/>
    </source>
</evidence>